<accession>A0ABQ6FN71</accession>
<keyword evidence="2" id="KW-1185">Reference proteome</keyword>
<name>A0ABQ6FN71_9CHLR</name>
<dbReference type="Gene3D" id="1.10.10.10">
    <property type="entry name" value="Winged helix-like DNA-binding domain superfamily/Winged helix DNA-binding domain"/>
    <property type="match status" value="1"/>
</dbReference>
<reference evidence="1 2" key="1">
    <citation type="submission" date="2023-02" db="EMBL/GenBank/DDBJ databases">
        <title>Dictyobacter halimunensis sp. nov., a new member of the class Ktedonobacteria from forest soil in a geothermal area.</title>
        <authorList>
            <person name="Rachmania M.K."/>
            <person name="Ningsih F."/>
            <person name="Sakai Y."/>
            <person name="Yabe S."/>
            <person name="Yokota A."/>
            <person name="Sjamsuridzal W."/>
        </authorList>
    </citation>
    <scope>NUCLEOTIDE SEQUENCE [LARGE SCALE GENOMIC DNA]</scope>
    <source>
        <strain evidence="1 2">S3.2.2.5</strain>
    </source>
</reference>
<evidence type="ECO:0000313" key="2">
    <source>
        <dbReference type="Proteomes" id="UP001344906"/>
    </source>
</evidence>
<protein>
    <recommendedName>
        <fullName evidence="3">Methylated-DNA-[protein]-cysteine S-methyltransferase DNA binding domain-containing protein</fullName>
    </recommendedName>
</protein>
<dbReference type="RefSeq" id="WP_338250286.1">
    <property type="nucleotide sequence ID" value="NZ_BSRI01000001.1"/>
</dbReference>
<comment type="caution">
    <text evidence="1">The sequence shown here is derived from an EMBL/GenBank/DDBJ whole genome shotgun (WGS) entry which is preliminary data.</text>
</comment>
<evidence type="ECO:0000313" key="1">
    <source>
        <dbReference type="EMBL" id="GLV55704.1"/>
    </source>
</evidence>
<evidence type="ECO:0008006" key="3">
    <source>
        <dbReference type="Google" id="ProtNLM"/>
    </source>
</evidence>
<organism evidence="1 2">
    <name type="scientific">Dictyobacter halimunensis</name>
    <dbReference type="NCBI Taxonomy" id="3026934"/>
    <lineage>
        <taxon>Bacteria</taxon>
        <taxon>Bacillati</taxon>
        <taxon>Chloroflexota</taxon>
        <taxon>Ktedonobacteria</taxon>
        <taxon>Ktedonobacterales</taxon>
        <taxon>Dictyobacteraceae</taxon>
        <taxon>Dictyobacter</taxon>
    </lineage>
</organism>
<proteinExistence type="predicted"/>
<sequence>MELQEDLIVDIPEDRVRFFGGTGKMLLPCPATIEAQIMKIPEHSLLTTNLLCKMLTAQFNVQGTCPITTKSSLRAVAQGTQNNVAYWRVVTKNGGLMSGFPGGVEEQAANLRKEGFTVDTSGKTPRVQNFTAHLVHFD</sequence>
<gene>
    <name evidence="1" type="ORF">KDH_25480</name>
</gene>
<dbReference type="InterPro" id="IPR036388">
    <property type="entry name" value="WH-like_DNA-bd_sf"/>
</dbReference>
<dbReference type="Proteomes" id="UP001344906">
    <property type="component" value="Unassembled WGS sequence"/>
</dbReference>
<dbReference type="EMBL" id="BSRI01000001">
    <property type="protein sequence ID" value="GLV55704.1"/>
    <property type="molecule type" value="Genomic_DNA"/>
</dbReference>